<dbReference type="PANTHER" id="PTHR19433">
    <property type="entry name" value="T-CELL RECEPTOR ALPHA CHAIN V REGION-RELATED"/>
    <property type="match status" value="1"/>
</dbReference>
<dbReference type="InterPro" id="IPR007110">
    <property type="entry name" value="Ig-like_dom"/>
</dbReference>
<dbReference type="PANTHER" id="PTHR19433:SF111">
    <property type="entry name" value="T CELL RECEPTOR ALPHA VARIABLE 4"/>
    <property type="match status" value="1"/>
</dbReference>
<dbReference type="InterPro" id="IPR013106">
    <property type="entry name" value="Ig_V-set"/>
</dbReference>
<evidence type="ECO:0000256" key="7">
    <source>
        <dbReference type="ARBA" id="ARBA00023180"/>
    </source>
</evidence>
<dbReference type="GO" id="GO:0005886">
    <property type="term" value="C:plasma membrane"/>
    <property type="evidence" value="ECO:0007669"/>
    <property type="project" value="UniProtKB-SubCell"/>
</dbReference>
<dbReference type="AlphaFoldDB" id="A0A8U7NIH0"/>
<protein>
    <submittedName>
        <fullName evidence="8">Uncharacterized protein</fullName>
    </submittedName>
</protein>
<proteinExistence type="predicted"/>
<dbReference type="SUPFAM" id="SSF48726">
    <property type="entry name" value="Immunoglobulin"/>
    <property type="match status" value="1"/>
</dbReference>
<organism evidence="8 9">
    <name type="scientific">Corvus moneduloides</name>
    <name type="common">New Caledonian crow</name>
    <dbReference type="NCBI Taxonomy" id="1196302"/>
    <lineage>
        <taxon>Eukaryota</taxon>
        <taxon>Metazoa</taxon>
        <taxon>Chordata</taxon>
        <taxon>Craniata</taxon>
        <taxon>Vertebrata</taxon>
        <taxon>Euteleostomi</taxon>
        <taxon>Archelosauria</taxon>
        <taxon>Archosauria</taxon>
        <taxon>Dinosauria</taxon>
        <taxon>Saurischia</taxon>
        <taxon>Theropoda</taxon>
        <taxon>Coelurosauria</taxon>
        <taxon>Aves</taxon>
        <taxon>Neognathae</taxon>
        <taxon>Neoaves</taxon>
        <taxon>Telluraves</taxon>
        <taxon>Australaves</taxon>
        <taxon>Passeriformes</taxon>
        <taxon>Corvoidea</taxon>
        <taxon>Corvidae</taxon>
        <taxon>Corvus</taxon>
    </lineage>
</organism>
<reference evidence="8" key="3">
    <citation type="submission" date="2025-09" db="UniProtKB">
        <authorList>
            <consortium name="Ensembl"/>
        </authorList>
    </citation>
    <scope>IDENTIFICATION</scope>
</reference>
<keyword evidence="5" id="KW-0472">Membrane</keyword>
<evidence type="ECO:0000256" key="4">
    <source>
        <dbReference type="ARBA" id="ARBA00022859"/>
    </source>
</evidence>
<keyword evidence="9" id="KW-1185">Reference proteome</keyword>
<dbReference type="InterPro" id="IPR052051">
    <property type="entry name" value="TCR_complex_component"/>
</dbReference>
<dbReference type="GO" id="GO:0002376">
    <property type="term" value="P:immune system process"/>
    <property type="evidence" value="ECO:0007669"/>
    <property type="project" value="UniProtKB-KW"/>
</dbReference>
<dbReference type="GO" id="GO:0009617">
    <property type="term" value="P:response to bacterium"/>
    <property type="evidence" value="ECO:0007669"/>
    <property type="project" value="TreeGrafter"/>
</dbReference>
<name>A0A8U7NIH0_CORMO</name>
<keyword evidence="6" id="KW-1015">Disulfide bond</keyword>
<reference evidence="9" key="1">
    <citation type="submission" date="2019-10" db="EMBL/GenBank/DDBJ databases">
        <title>Corvus moneduloides (New Caledonian crow) genome, bCorMon1, primary haplotype.</title>
        <authorList>
            <person name="Rutz C."/>
            <person name="Fungtammasan C."/>
            <person name="Mountcastle J."/>
            <person name="Formenti G."/>
            <person name="Chow W."/>
            <person name="Howe K."/>
            <person name="Steele M.P."/>
            <person name="Fernandes J."/>
            <person name="Gilbert M.T.P."/>
            <person name="Fedrigo O."/>
            <person name="Jarvis E.D."/>
            <person name="Gemmell N."/>
        </authorList>
    </citation>
    <scope>NUCLEOTIDE SEQUENCE [LARGE SCALE GENOMIC DNA]</scope>
</reference>
<dbReference type="InterPro" id="IPR036179">
    <property type="entry name" value="Ig-like_dom_sf"/>
</dbReference>
<dbReference type="Pfam" id="PF07686">
    <property type="entry name" value="V-set"/>
    <property type="match status" value="1"/>
</dbReference>
<evidence type="ECO:0000256" key="5">
    <source>
        <dbReference type="ARBA" id="ARBA00023136"/>
    </source>
</evidence>
<evidence type="ECO:0000256" key="3">
    <source>
        <dbReference type="ARBA" id="ARBA00022729"/>
    </source>
</evidence>
<keyword evidence="7" id="KW-0325">Glycoprotein</keyword>
<evidence type="ECO:0000256" key="6">
    <source>
        <dbReference type="ARBA" id="ARBA00023157"/>
    </source>
</evidence>
<accession>A0A8U7NIH0</accession>
<dbReference type="Gene3D" id="2.60.40.10">
    <property type="entry name" value="Immunoglobulins"/>
    <property type="match status" value="1"/>
</dbReference>
<keyword evidence="3" id="KW-0732">Signal</keyword>
<dbReference type="PROSITE" id="PS50835">
    <property type="entry name" value="IG_LIKE"/>
    <property type="match status" value="1"/>
</dbReference>
<dbReference type="Proteomes" id="UP000694553">
    <property type="component" value="Unassembled WGS sequence"/>
</dbReference>
<keyword evidence="4" id="KW-0391">Immunity</keyword>
<evidence type="ECO:0000256" key="1">
    <source>
        <dbReference type="ARBA" id="ARBA00004236"/>
    </source>
</evidence>
<evidence type="ECO:0000313" key="9">
    <source>
        <dbReference type="Proteomes" id="UP000694553"/>
    </source>
</evidence>
<dbReference type="CDD" id="cd00099">
    <property type="entry name" value="IgV"/>
    <property type="match status" value="1"/>
</dbReference>
<evidence type="ECO:0000313" key="8">
    <source>
        <dbReference type="Ensembl" id="ENSCMUP00000030413.1"/>
    </source>
</evidence>
<dbReference type="SMART" id="SM00406">
    <property type="entry name" value="IGv"/>
    <property type="match status" value="1"/>
</dbReference>
<dbReference type="Ensembl" id="ENSCMUT00000032830.1">
    <property type="protein sequence ID" value="ENSCMUP00000030413.1"/>
    <property type="gene ID" value="ENSCMUG00000017764.1"/>
</dbReference>
<keyword evidence="2" id="KW-1003">Cell membrane</keyword>
<evidence type="ECO:0000256" key="2">
    <source>
        <dbReference type="ARBA" id="ARBA00022475"/>
    </source>
</evidence>
<comment type="subcellular location">
    <subcellularLocation>
        <location evidence="1">Cell membrane</location>
    </subcellularLocation>
</comment>
<dbReference type="InterPro" id="IPR013783">
    <property type="entry name" value="Ig-like_fold"/>
</dbReference>
<sequence length="231" mass="25781">MRRGRGAALAALAAVLLVILLFSLAVALAKAQVQQESRLETTEGTGINISCSHPKIQTSEYIYWYCHLPGRGPEFLALIVKESKDGKFSMMVYKNKTAPLEIARVSLQDTAIYYCALRHHLKLSQISSWKLKGELIWASQSSSRTQLGLFYKENSQSCIVSVAHKRFSHPETLTAVHWGSLYCRDLKNTFFCPGKNRKTHQGCPGNLSGFSLSALSFCLENLHRCLVTLTL</sequence>
<reference evidence="8" key="2">
    <citation type="submission" date="2025-08" db="UniProtKB">
        <authorList>
            <consortium name="Ensembl"/>
        </authorList>
    </citation>
    <scope>IDENTIFICATION</scope>
</reference>